<keyword evidence="4 7" id="KW-0133">Cell shape</keyword>
<dbReference type="CDD" id="cd16913">
    <property type="entry name" value="YkuD_like"/>
    <property type="match status" value="1"/>
</dbReference>
<dbReference type="PROSITE" id="PS52029">
    <property type="entry name" value="LD_TPASE"/>
    <property type="match status" value="1"/>
</dbReference>
<reference evidence="9" key="1">
    <citation type="submission" date="2023-09" db="EMBL/GenBank/DDBJ databases">
        <title>Undibacterium sp. 20NA77.5 isolated from freshwater.</title>
        <authorList>
            <person name="Le V."/>
            <person name="Ko S.-R."/>
            <person name="Ahn C.-Y."/>
            <person name="Oh H.-M."/>
        </authorList>
    </citation>
    <scope>NUCLEOTIDE SEQUENCE</scope>
    <source>
        <strain evidence="9">20NA77.5</strain>
    </source>
</reference>
<keyword evidence="3" id="KW-0808">Transferase</keyword>
<protein>
    <submittedName>
        <fullName evidence="9">L,D-transpeptidase family protein</fullName>
    </submittedName>
</protein>
<sequence length="348" mass="39118">MTCTRLGDKTYHQIMLQVFALIITLELSTANAAPQQVSSATRVPASSTNIFDQYLDKSQPIATQFSVPAVDREHPNKVYAVADGQVIALRKIKMADRREGYQISLRHVYFENADRKTIFSNYELTESGYLKLGDRVKMGTLLGDQLNESIRFTLSQEYPVIVPLTPEATASFFTYHRQLFNPLQEPTLILVDTNAYRMRMVNHDKVQDLEIGIGQAKGAKQFRGDNKTPKGMYFTTNKHHGTFSGPAAAYFGGYWMKLNYPNAYDAERGLKAGWISDSQAASIKKVWLQRGETLQQTNLGGGIGLHAWAFEWSNTGSRLMSWGCVVLHPADMARYFDSFPVGTMVVLF</sequence>
<keyword evidence="10" id="KW-1185">Reference proteome</keyword>
<evidence type="ECO:0000256" key="4">
    <source>
        <dbReference type="ARBA" id="ARBA00022960"/>
    </source>
</evidence>
<evidence type="ECO:0000313" key="9">
    <source>
        <dbReference type="EMBL" id="WMW81421.1"/>
    </source>
</evidence>
<evidence type="ECO:0000256" key="6">
    <source>
        <dbReference type="ARBA" id="ARBA00023316"/>
    </source>
</evidence>
<evidence type="ECO:0000259" key="8">
    <source>
        <dbReference type="PROSITE" id="PS52029"/>
    </source>
</evidence>
<gene>
    <name evidence="9" type="ORF">RF679_03850</name>
</gene>
<keyword evidence="6 7" id="KW-0961">Cell wall biogenesis/degradation</keyword>
<feature type="domain" description="L,D-TPase catalytic" evidence="8">
    <location>
        <begin position="187"/>
        <end position="348"/>
    </location>
</feature>
<dbReference type="Proteomes" id="UP001181355">
    <property type="component" value="Chromosome"/>
</dbReference>
<dbReference type="Pfam" id="PF03734">
    <property type="entry name" value="YkuD"/>
    <property type="match status" value="1"/>
</dbReference>
<comment type="pathway">
    <text evidence="1 7">Cell wall biogenesis; peptidoglycan biosynthesis.</text>
</comment>
<dbReference type="InterPro" id="IPR038063">
    <property type="entry name" value="Transpep_catalytic_dom"/>
</dbReference>
<dbReference type="Gene3D" id="2.40.440.10">
    <property type="entry name" value="L,D-transpeptidase catalytic domain-like"/>
    <property type="match status" value="1"/>
</dbReference>
<comment type="similarity">
    <text evidence="2">Belongs to the YkuD family.</text>
</comment>
<evidence type="ECO:0000256" key="3">
    <source>
        <dbReference type="ARBA" id="ARBA00022679"/>
    </source>
</evidence>
<dbReference type="EMBL" id="CP133720">
    <property type="protein sequence ID" value="WMW81421.1"/>
    <property type="molecule type" value="Genomic_DNA"/>
</dbReference>
<evidence type="ECO:0000256" key="7">
    <source>
        <dbReference type="PROSITE-ProRule" id="PRU01373"/>
    </source>
</evidence>
<evidence type="ECO:0000256" key="2">
    <source>
        <dbReference type="ARBA" id="ARBA00005992"/>
    </source>
</evidence>
<name>A0ABY9RKE0_9BURK</name>
<dbReference type="InterPro" id="IPR005490">
    <property type="entry name" value="LD_TPept_cat_dom"/>
</dbReference>
<evidence type="ECO:0000256" key="5">
    <source>
        <dbReference type="ARBA" id="ARBA00022984"/>
    </source>
</evidence>
<accession>A0ABY9RKE0</accession>
<dbReference type="RefSeq" id="WP_309482900.1">
    <property type="nucleotide sequence ID" value="NZ_CP133720.1"/>
</dbReference>
<evidence type="ECO:0000313" key="10">
    <source>
        <dbReference type="Proteomes" id="UP001181355"/>
    </source>
</evidence>
<feature type="active site" description="Nucleophile" evidence="7">
    <location>
        <position position="324"/>
    </location>
</feature>
<feature type="active site" description="Proton donor/acceptor" evidence="7">
    <location>
        <position position="306"/>
    </location>
</feature>
<keyword evidence="5 7" id="KW-0573">Peptidoglycan synthesis</keyword>
<dbReference type="SUPFAM" id="SSF141523">
    <property type="entry name" value="L,D-transpeptidase catalytic domain-like"/>
    <property type="match status" value="1"/>
</dbReference>
<proteinExistence type="inferred from homology"/>
<evidence type="ECO:0000256" key="1">
    <source>
        <dbReference type="ARBA" id="ARBA00004752"/>
    </source>
</evidence>
<organism evidence="9 10">
    <name type="scientific">Undibacterium cyanobacteriorum</name>
    <dbReference type="NCBI Taxonomy" id="3073561"/>
    <lineage>
        <taxon>Bacteria</taxon>
        <taxon>Pseudomonadati</taxon>
        <taxon>Pseudomonadota</taxon>
        <taxon>Betaproteobacteria</taxon>
        <taxon>Burkholderiales</taxon>
        <taxon>Oxalobacteraceae</taxon>
        <taxon>Undibacterium</taxon>
    </lineage>
</organism>